<dbReference type="InterPro" id="IPR009810">
    <property type="entry name" value="Nodulin_late_dom"/>
</dbReference>
<dbReference type="AlphaFoldDB" id="A0A396GZA8"/>
<keyword evidence="1" id="KW-0812">Transmembrane</keyword>
<evidence type="ECO:0000259" key="2">
    <source>
        <dbReference type="Pfam" id="PF07127"/>
    </source>
</evidence>
<dbReference type="Proteomes" id="UP000265566">
    <property type="component" value="Chromosome 7"/>
</dbReference>
<name>A0A396GZA8_MEDTR</name>
<keyword evidence="1" id="KW-0472">Membrane</keyword>
<accession>A0A396GZA8</accession>
<gene>
    <name evidence="3" type="ORF">MtrunA17_Chr7g0235381</name>
</gene>
<feature type="transmembrane region" description="Helical" evidence="1">
    <location>
        <begin position="12"/>
        <end position="33"/>
    </location>
</feature>
<keyword evidence="1" id="KW-1133">Transmembrane helix</keyword>
<dbReference type="Pfam" id="PF07127">
    <property type="entry name" value="Nodulin_late"/>
    <property type="match status" value="1"/>
</dbReference>
<evidence type="ECO:0000313" key="4">
    <source>
        <dbReference type="Proteomes" id="UP000265566"/>
    </source>
</evidence>
<feature type="domain" description="Late nodulin" evidence="2">
    <location>
        <begin position="7"/>
        <end position="55"/>
    </location>
</feature>
<dbReference type="Gramene" id="rna40209">
    <property type="protein sequence ID" value="RHN45803.1"/>
    <property type="gene ID" value="gene40209"/>
</dbReference>
<dbReference type="EMBL" id="PSQE01000007">
    <property type="protein sequence ID" value="RHN45803.1"/>
    <property type="molecule type" value="Genomic_DNA"/>
</dbReference>
<evidence type="ECO:0000313" key="3">
    <source>
        <dbReference type="EMBL" id="RHN45803.1"/>
    </source>
</evidence>
<dbReference type="GO" id="GO:0046872">
    <property type="term" value="F:metal ion binding"/>
    <property type="evidence" value="ECO:0007669"/>
    <property type="project" value="InterPro"/>
</dbReference>
<reference evidence="4" key="1">
    <citation type="journal article" date="2018" name="Nat. Plants">
        <title>Whole-genome landscape of Medicago truncatula symbiotic genes.</title>
        <authorList>
            <person name="Pecrix Y."/>
            <person name="Staton S.E."/>
            <person name="Sallet E."/>
            <person name="Lelandais-Briere C."/>
            <person name="Moreau S."/>
            <person name="Carrere S."/>
            <person name="Blein T."/>
            <person name="Jardinaud M.F."/>
            <person name="Latrasse D."/>
            <person name="Zouine M."/>
            <person name="Zahm M."/>
            <person name="Kreplak J."/>
            <person name="Mayjonade B."/>
            <person name="Satge C."/>
            <person name="Perez M."/>
            <person name="Cauet S."/>
            <person name="Marande W."/>
            <person name="Chantry-Darmon C."/>
            <person name="Lopez-Roques C."/>
            <person name="Bouchez O."/>
            <person name="Berard A."/>
            <person name="Debelle F."/>
            <person name="Munos S."/>
            <person name="Bendahmane A."/>
            <person name="Berges H."/>
            <person name="Niebel A."/>
            <person name="Buitink J."/>
            <person name="Frugier F."/>
            <person name="Benhamed M."/>
            <person name="Crespi M."/>
            <person name="Gouzy J."/>
            <person name="Gamas P."/>
        </authorList>
    </citation>
    <scope>NUCLEOTIDE SEQUENCE [LARGE SCALE GENOMIC DNA]</scope>
    <source>
        <strain evidence="4">cv. Jemalong A17</strain>
    </source>
</reference>
<organism evidence="3 4">
    <name type="scientific">Medicago truncatula</name>
    <name type="common">Barrel medic</name>
    <name type="synonym">Medicago tribuloides</name>
    <dbReference type="NCBI Taxonomy" id="3880"/>
    <lineage>
        <taxon>Eukaryota</taxon>
        <taxon>Viridiplantae</taxon>
        <taxon>Streptophyta</taxon>
        <taxon>Embryophyta</taxon>
        <taxon>Tracheophyta</taxon>
        <taxon>Spermatophyta</taxon>
        <taxon>Magnoliopsida</taxon>
        <taxon>eudicotyledons</taxon>
        <taxon>Gunneridae</taxon>
        <taxon>Pentapetalae</taxon>
        <taxon>rosids</taxon>
        <taxon>fabids</taxon>
        <taxon>Fabales</taxon>
        <taxon>Fabaceae</taxon>
        <taxon>Papilionoideae</taxon>
        <taxon>50 kb inversion clade</taxon>
        <taxon>NPAAA clade</taxon>
        <taxon>Hologalegina</taxon>
        <taxon>IRL clade</taxon>
        <taxon>Trifolieae</taxon>
        <taxon>Medicago</taxon>
    </lineage>
</organism>
<sequence length="74" mass="8374">MQRGESMAKIVMLVFVMIIFIFPFVVATSSQLFGVCFEDLDCMFWTCAPLTNPKCGFFDGIGWRGEQPGECYCI</sequence>
<comment type="caution">
    <text evidence="3">The sequence shown here is derived from an EMBL/GenBank/DDBJ whole genome shotgun (WGS) entry which is preliminary data.</text>
</comment>
<evidence type="ECO:0000256" key="1">
    <source>
        <dbReference type="SAM" id="Phobius"/>
    </source>
</evidence>
<protein>
    <submittedName>
        <fullName evidence="3">Putative Late nodulin</fullName>
    </submittedName>
</protein>
<proteinExistence type="predicted"/>